<dbReference type="EMBL" id="VSRR010014230">
    <property type="protein sequence ID" value="MPC56765.1"/>
    <property type="molecule type" value="Genomic_DNA"/>
</dbReference>
<evidence type="ECO:0000313" key="2">
    <source>
        <dbReference type="Proteomes" id="UP000324222"/>
    </source>
</evidence>
<keyword evidence="2" id="KW-1185">Reference proteome</keyword>
<protein>
    <submittedName>
        <fullName evidence="1">Uncharacterized protein</fullName>
    </submittedName>
</protein>
<accession>A0A5B7GH52</accession>
<evidence type="ECO:0000313" key="1">
    <source>
        <dbReference type="EMBL" id="MPC56765.1"/>
    </source>
</evidence>
<dbReference type="Proteomes" id="UP000324222">
    <property type="component" value="Unassembled WGS sequence"/>
</dbReference>
<gene>
    <name evidence="1" type="ORF">E2C01_050731</name>
</gene>
<name>A0A5B7GH52_PORTR</name>
<reference evidence="1 2" key="1">
    <citation type="submission" date="2019-05" db="EMBL/GenBank/DDBJ databases">
        <title>Another draft genome of Portunus trituberculatus and its Hox gene families provides insights of decapod evolution.</title>
        <authorList>
            <person name="Jeong J.-H."/>
            <person name="Song I."/>
            <person name="Kim S."/>
            <person name="Choi T."/>
            <person name="Kim D."/>
            <person name="Ryu S."/>
            <person name="Kim W."/>
        </authorList>
    </citation>
    <scope>NUCLEOTIDE SEQUENCE [LARGE SCALE GENOMIC DNA]</scope>
    <source>
        <tissue evidence="1">Muscle</tissue>
    </source>
</reference>
<sequence length="77" mass="8592">MVSYFRVFVVSGIHLYAPSEVFLYGRHEHGGVKREAGCEALEQRCVGSSDVVSLACAVPPLSIYDLSWWHNSVFSMI</sequence>
<dbReference type="AlphaFoldDB" id="A0A5B7GH52"/>
<proteinExistence type="predicted"/>
<organism evidence="1 2">
    <name type="scientific">Portunus trituberculatus</name>
    <name type="common">Swimming crab</name>
    <name type="synonym">Neptunus trituberculatus</name>
    <dbReference type="NCBI Taxonomy" id="210409"/>
    <lineage>
        <taxon>Eukaryota</taxon>
        <taxon>Metazoa</taxon>
        <taxon>Ecdysozoa</taxon>
        <taxon>Arthropoda</taxon>
        <taxon>Crustacea</taxon>
        <taxon>Multicrustacea</taxon>
        <taxon>Malacostraca</taxon>
        <taxon>Eumalacostraca</taxon>
        <taxon>Eucarida</taxon>
        <taxon>Decapoda</taxon>
        <taxon>Pleocyemata</taxon>
        <taxon>Brachyura</taxon>
        <taxon>Eubrachyura</taxon>
        <taxon>Portunoidea</taxon>
        <taxon>Portunidae</taxon>
        <taxon>Portuninae</taxon>
        <taxon>Portunus</taxon>
    </lineage>
</organism>
<comment type="caution">
    <text evidence="1">The sequence shown here is derived from an EMBL/GenBank/DDBJ whole genome shotgun (WGS) entry which is preliminary data.</text>
</comment>